<name>A0A2V2W1K1_TRYCR</name>
<dbReference type="VEuPathDB" id="TriTrypDB:TcYC6_0070160"/>
<accession>A0A2V2W1K1</accession>
<dbReference type="AlphaFoldDB" id="A0A2V2W1K1"/>
<dbReference type="Proteomes" id="UP000246121">
    <property type="component" value="Unassembled WGS sequence"/>
</dbReference>
<dbReference type="VEuPathDB" id="TriTrypDB:TCSYLVIO_005763"/>
<dbReference type="VEuPathDB" id="TriTrypDB:TCDM_00098"/>
<keyword evidence="2" id="KW-1133">Transmembrane helix</keyword>
<protein>
    <submittedName>
        <fullName evidence="3">Uncharacterized protein</fullName>
    </submittedName>
</protein>
<dbReference type="VEuPathDB" id="TriTrypDB:TcCL_NonESM00130"/>
<evidence type="ECO:0000313" key="3">
    <source>
        <dbReference type="EMBL" id="PWV02526.1"/>
    </source>
</evidence>
<organism evidence="3 4">
    <name type="scientific">Trypanosoma cruzi</name>
    <dbReference type="NCBI Taxonomy" id="5693"/>
    <lineage>
        <taxon>Eukaryota</taxon>
        <taxon>Discoba</taxon>
        <taxon>Euglenozoa</taxon>
        <taxon>Kinetoplastea</taxon>
        <taxon>Metakinetoplastina</taxon>
        <taxon>Trypanosomatida</taxon>
        <taxon>Trypanosomatidae</taxon>
        <taxon>Trypanosoma</taxon>
        <taxon>Schizotrypanum</taxon>
    </lineage>
</organism>
<dbReference type="VEuPathDB" id="TriTrypDB:C3747_1g166"/>
<sequence length="490" mass="55251">MSTESFEVSRNEAVEKSGNVYSPPPFSYYVTRKEEDSAEETISSTSKPGNAGQKMETLAGAGELPPGAAAQPFSARNVGRFLEQQRYLREINRPHTISLWDQACVGHLFPGMFEGTIDAIELFHILKMLVMIAINSVTVAVNVFYGTTSVSSLEWAKPMSRVVFIIEFLVVYFFFFFLIVVMLHAIAYGNVGANLAGDIAALSERITSFSSLRVVAIVSPDFAINNIFPIVQNAVSVSEYLRAALFFVLWLCACVLAMAAVVLKVTQIEFASTLSISSWTFGEFIQLVGLTMNLARVNDSYETETQVLLDAVHRHFCSPGMPKDSFNRVECLYTRLCDYLSLPRPKKYEFFDAIFDYHFKLAQEQKNIPLPMKLRKMLNYLAFILRTDNAVLRRLLQMSQSPLPFFQMGRDAFFQCFNENDELGMLVAVWRSDPASLPVKLFGMENKGVFNITYKCEDGRHAWDADNLSHILSHSESEKKFHKDVVDACL</sequence>
<dbReference type="VEuPathDB" id="TriTrypDB:TcCLB.508461.330"/>
<gene>
    <name evidence="3" type="ORF">C4B63_2g153</name>
</gene>
<keyword evidence="2" id="KW-0472">Membrane</keyword>
<evidence type="ECO:0000313" key="4">
    <source>
        <dbReference type="Proteomes" id="UP000246121"/>
    </source>
</evidence>
<feature type="transmembrane region" description="Helical" evidence="2">
    <location>
        <begin position="243"/>
        <end position="263"/>
    </location>
</feature>
<proteinExistence type="predicted"/>
<dbReference type="EMBL" id="PRFA01000002">
    <property type="protein sequence ID" value="PWV02526.1"/>
    <property type="molecule type" value="Genomic_DNA"/>
</dbReference>
<comment type="caution">
    <text evidence="3">The sequence shown here is derived from an EMBL/GenBank/DDBJ whole genome shotgun (WGS) entry which is preliminary data.</text>
</comment>
<dbReference type="VEuPathDB" id="TriTrypDB:ECC02_001289"/>
<dbReference type="VEuPathDB" id="TriTrypDB:C4B63_2g153"/>
<dbReference type="VEuPathDB" id="TriTrypDB:BCY84_14169"/>
<dbReference type="VEuPathDB" id="TriTrypDB:TcBrA4_0061350"/>
<feature type="transmembrane region" description="Helical" evidence="2">
    <location>
        <begin position="165"/>
        <end position="191"/>
    </location>
</feature>
<feature type="region of interest" description="Disordered" evidence="1">
    <location>
        <begin position="1"/>
        <end position="54"/>
    </location>
</feature>
<evidence type="ECO:0000256" key="2">
    <source>
        <dbReference type="SAM" id="Phobius"/>
    </source>
</evidence>
<feature type="transmembrane region" description="Helical" evidence="2">
    <location>
        <begin position="125"/>
        <end position="145"/>
    </location>
</feature>
<dbReference type="VEuPathDB" id="TriTrypDB:Tc_MARK_4388"/>
<evidence type="ECO:0000256" key="1">
    <source>
        <dbReference type="SAM" id="MobiDB-lite"/>
    </source>
</evidence>
<dbReference type="VEuPathDB" id="TriTrypDB:TcG_00650"/>
<dbReference type="VEuPathDB" id="TriTrypDB:TcG_00649"/>
<reference evidence="3 4" key="1">
    <citation type="journal article" date="2018" name="Microb. Genom.">
        <title>Expanding an expanded genome: long-read sequencing of Trypanosoma cruzi.</title>
        <authorList>
            <person name="Berna L."/>
            <person name="Rodriguez M."/>
            <person name="Chiribao M.L."/>
            <person name="Parodi-Talice A."/>
            <person name="Pita S."/>
            <person name="Rijo G."/>
            <person name="Alvarez-Valin F."/>
            <person name="Robello C."/>
        </authorList>
    </citation>
    <scope>NUCLEOTIDE SEQUENCE [LARGE SCALE GENOMIC DNA]</scope>
    <source>
        <strain evidence="3 4">Dm28c</strain>
    </source>
</reference>
<keyword evidence="2" id="KW-0812">Transmembrane</keyword>